<evidence type="ECO:0000313" key="2">
    <source>
        <dbReference type="Proteomes" id="UP000048948"/>
    </source>
</evidence>
<proteinExistence type="predicted"/>
<accession>A0A655AYA3</accession>
<gene>
    <name evidence="1" type="ORF">ERS027646_04950</name>
</gene>
<name>A0A655AYA3_MYCTX</name>
<reference evidence="1 2" key="1">
    <citation type="submission" date="2015-03" db="EMBL/GenBank/DDBJ databases">
        <authorList>
            <consortium name="Pathogen Informatics"/>
        </authorList>
    </citation>
    <scope>NUCLEOTIDE SEQUENCE [LARGE SCALE GENOMIC DNA]</scope>
    <source>
        <strain evidence="1 2">Bir 172</strain>
    </source>
</reference>
<evidence type="ECO:0000313" key="1">
    <source>
        <dbReference type="EMBL" id="CKU79055.1"/>
    </source>
</evidence>
<dbReference type="Proteomes" id="UP000048948">
    <property type="component" value="Unassembled WGS sequence"/>
</dbReference>
<dbReference type="EMBL" id="CNGE01002156">
    <property type="protein sequence ID" value="CKU79055.1"/>
    <property type="molecule type" value="Genomic_DNA"/>
</dbReference>
<sequence length="74" mass="7770">MGAQGVGQRVTSADRHGDRFAADRVEQLSGPPAELLAGAGEVEQRGTGEVHRSGGIEALRIDRWNRTAGGAEQC</sequence>
<organism evidence="1 2">
    <name type="scientific">Mycobacterium tuberculosis</name>
    <dbReference type="NCBI Taxonomy" id="1773"/>
    <lineage>
        <taxon>Bacteria</taxon>
        <taxon>Bacillati</taxon>
        <taxon>Actinomycetota</taxon>
        <taxon>Actinomycetes</taxon>
        <taxon>Mycobacteriales</taxon>
        <taxon>Mycobacteriaceae</taxon>
        <taxon>Mycobacterium</taxon>
        <taxon>Mycobacterium tuberculosis complex</taxon>
    </lineage>
</organism>
<protein>
    <submittedName>
        <fullName evidence="1">Uncharacterized protein</fullName>
    </submittedName>
</protein>
<dbReference type="AlphaFoldDB" id="A0A655AYA3"/>